<evidence type="ECO:0000259" key="11">
    <source>
        <dbReference type="Pfam" id="PF12627"/>
    </source>
</evidence>
<keyword evidence="7" id="KW-0547">Nucleotide-binding</keyword>
<evidence type="ECO:0008006" key="14">
    <source>
        <dbReference type="Google" id="ProtNLM"/>
    </source>
</evidence>
<sequence>MKLDTPLFRNLFTPEMKQLVEIFNRHGHELRIAGGAVRDLIMDKLPVDIDFATTATPDQMKELFEAEKIRLINNKGEKHGTITARINDKENFEVTTLRIDVVTDGRHAEVQFTRDWQLDANRRDLTINAMFLGFDGTLYDYFHGREDLDQRKIKFVGNPEARIQEDYLRILRYFRFYGRIASNPNSHDAETLEAIRNNAQGLAGISGERIWMELRKIITGSYADYIMETMMSLGLTPYMGLPEKCNIKEFQRICQLTEGLSPLSMTRLSALLEDENQVYELDQRLKLSKEEIRLALFIIDKRSQDFEESVPLKYFSDLIVDAKEPKMKERILELIKYKGDTALLRTISEWSPPKFPITGHDLTQKNVPKGPIFAKTLNELRNIWKEKNYQITKEELLLELDRIVKQLGL</sequence>
<keyword evidence="13" id="KW-1185">Reference proteome</keyword>
<dbReference type="Gene3D" id="3.30.460.10">
    <property type="entry name" value="Beta Polymerase, domain 2"/>
    <property type="match status" value="1"/>
</dbReference>
<dbReference type="AlphaFoldDB" id="A0AAN8JQR9"/>
<dbReference type="PANTHER" id="PTHR46173">
    <property type="entry name" value="CCA TRNA NUCLEOTIDYLTRANSFERASE 1, MITOCHONDRIAL"/>
    <property type="match status" value="1"/>
</dbReference>
<dbReference type="InterPro" id="IPR050264">
    <property type="entry name" value="Bact_CCA-adding_enz_type3_sf"/>
</dbReference>
<evidence type="ECO:0000256" key="3">
    <source>
        <dbReference type="ARBA" id="ARBA00022679"/>
    </source>
</evidence>
<evidence type="ECO:0000256" key="7">
    <source>
        <dbReference type="ARBA" id="ARBA00022741"/>
    </source>
</evidence>
<dbReference type="EMBL" id="JAZGQO010000007">
    <property type="protein sequence ID" value="KAK6180846.1"/>
    <property type="molecule type" value="Genomic_DNA"/>
</dbReference>
<evidence type="ECO:0000256" key="1">
    <source>
        <dbReference type="ARBA" id="ARBA00001946"/>
    </source>
</evidence>
<evidence type="ECO:0000256" key="5">
    <source>
        <dbReference type="ARBA" id="ARBA00022695"/>
    </source>
</evidence>
<evidence type="ECO:0000256" key="2">
    <source>
        <dbReference type="ARBA" id="ARBA00007265"/>
    </source>
</evidence>
<dbReference type="Pfam" id="PF01743">
    <property type="entry name" value="PolyA_pol"/>
    <property type="match status" value="1"/>
</dbReference>
<evidence type="ECO:0000256" key="9">
    <source>
        <dbReference type="RuleBase" id="RU003953"/>
    </source>
</evidence>
<dbReference type="GO" id="GO:0016779">
    <property type="term" value="F:nucleotidyltransferase activity"/>
    <property type="evidence" value="ECO:0007669"/>
    <property type="project" value="UniProtKB-KW"/>
</dbReference>
<evidence type="ECO:0000256" key="6">
    <source>
        <dbReference type="ARBA" id="ARBA00022723"/>
    </source>
</evidence>
<keyword evidence="9" id="KW-0694">RNA-binding</keyword>
<dbReference type="InterPro" id="IPR043519">
    <property type="entry name" value="NT_sf"/>
</dbReference>
<keyword evidence="5" id="KW-0548">Nucleotidyltransferase</keyword>
<keyword evidence="6" id="KW-0479">Metal-binding</keyword>
<keyword evidence="8" id="KW-0460">Magnesium</keyword>
<dbReference type="InterPro" id="IPR032828">
    <property type="entry name" value="PolyA_RNA-bd"/>
</dbReference>
<dbReference type="GO" id="GO:0046872">
    <property type="term" value="F:metal ion binding"/>
    <property type="evidence" value="ECO:0007669"/>
    <property type="project" value="UniProtKB-KW"/>
</dbReference>
<evidence type="ECO:0000259" key="10">
    <source>
        <dbReference type="Pfam" id="PF01743"/>
    </source>
</evidence>
<dbReference type="GO" id="GO:0000049">
    <property type="term" value="F:tRNA binding"/>
    <property type="evidence" value="ECO:0007669"/>
    <property type="project" value="TreeGrafter"/>
</dbReference>
<dbReference type="SUPFAM" id="SSF81891">
    <property type="entry name" value="Poly A polymerase C-terminal region-like"/>
    <property type="match status" value="1"/>
</dbReference>
<evidence type="ECO:0000256" key="4">
    <source>
        <dbReference type="ARBA" id="ARBA00022694"/>
    </source>
</evidence>
<keyword evidence="3 9" id="KW-0808">Transferase</keyword>
<reference evidence="12 13" key="1">
    <citation type="submission" date="2024-01" db="EMBL/GenBank/DDBJ databases">
        <title>The genome of the rayed Mediterranean limpet Patella caerulea (Linnaeus, 1758).</title>
        <authorList>
            <person name="Anh-Thu Weber A."/>
            <person name="Halstead-Nussloch G."/>
        </authorList>
    </citation>
    <scope>NUCLEOTIDE SEQUENCE [LARGE SCALE GENOMIC DNA]</scope>
    <source>
        <strain evidence="12">AATW-2023a</strain>
        <tissue evidence="12">Whole specimen</tissue>
    </source>
</reference>
<dbReference type="GO" id="GO:0001680">
    <property type="term" value="P:tRNA 3'-terminal CCA addition"/>
    <property type="evidence" value="ECO:0007669"/>
    <property type="project" value="TreeGrafter"/>
</dbReference>
<dbReference type="InterPro" id="IPR002646">
    <property type="entry name" value="PolA_pol_head_dom"/>
</dbReference>
<dbReference type="PANTHER" id="PTHR46173:SF1">
    <property type="entry name" value="CCA TRNA NUCLEOTIDYLTRANSFERASE 1, MITOCHONDRIAL"/>
    <property type="match status" value="1"/>
</dbReference>
<dbReference type="GO" id="GO:0005739">
    <property type="term" value="C:mitochondrion"/>
    <property type="evidence" value="ECO:0007669"/>
    <property type="project" value="TreeGrafter"/>
</dbReference>
<evidence type="ECO:0000313" key="13">
    <source>
        <dbReference type="Proteomes" id="UP001347796"/>
    </source>
</evidence>
<gene>
    <name evidence="12" type="ORF">SNE40_008824</name>
</gene>
<comment type="similarity">
    <text evidence="2 9">Belongs to the tRNA nucleotidyltransferase/poly(A) polymerase family.</text>
</comment>
<name>A0AAN8JQR9_PATCE</name>
<protein>
    <recommendedName>
        <fullName evidence="14">CCA tRNA nucleotidyltransferase 1, mitochondrial</fullName>
    </recommendedName>
</protein>
<dbReference type="CDD" id="cd05398">
    <property type="entry name" value="NT_ClassII-CCAase"/>
    <property type="match status" value="1"/>
</dbReference>
<dbReference type="Pfam" id="PF12627">
    <property type="entry name" value="PolyA_pol_RNAbd"/>
    <property type="match status" value="1"/>
</dbReference>
<dbReference type="GO" id="GO:0000166">
    <property type="term" value="F:nucleotide binding"/>
    <property type="evidence" value="ECO:0007669"/>
    <property type="project" value="UniProtKB-KW"/>
</dbReference>
<evidence type="ECO:0000313" key="12">
    <source>
        <dbReference type="EMBL" id="KAK6180846.1"/>
    </source>
</evidence>
<dbReference type="GO" id="GO:1990180">
    <property type="term" value="P:mitochondrial tRNA 3'-end processing"/>
    <property type="evidence" value="ECO:0007669"/>
    <property type="project" value="TreeGrafter"/>
</dbReference>
<keyword evidence="4" id="KW-0819">tRNA processing</keyword>
<feature type="domain" description="Poly A polymerase head" evidence="10">
    <location>
        <begin position="30"/>
        <end position="153"/>
    </location>
</feature>
<dbReference type="Gene3D" id="1.10.3090.10">
    <property type="entry name" value="cca-adding enzyme, domain 2"/>
    <property type="match status" value="1"/>
</dbReference>
<proteinExistence type="inferred from homology"/>
<comment type="caution">
    <text evidence="12">The sequence shown here is derived from an EMBL/GenBank/DDBJ whole genome shotgun (WGS) entry which is preliminary data.</text>
</comment>
<evidence type="ECO:0000256" key="8">
    <source>
        <dbReference type="ARBA" id="ARBA00022842"/>
    </source>
</evidence>
<comment type="cofactor">
    <cofactor evidence="1">
        <name>Mg(2+)</name>
        <dbReference type="ChEBI" id="CHEBI:18420"/>
    </cofactor>
</comment>
<dbReference type="SUPFAM" id="SSF81301">
    <property type="entry name" value="Nucleotidyltransferase"/>
    <property type="match status" value="1"/>
</dbReference>
<organism evidence="12 13">
    <name type="scientific">Patella caerulea</name>
    <name type="common">Rayed Mediterranean limpet</name>
    <dbReference type="NCBI Taxonomy" id="87958"/>
    <lineage>
        <taxon>Eukaryota</taxon>
        <taxon>Metazoa</taxon>
        <taxon>Spiralia</taxon>
        <taxon>Lophotrochozoa</taxon>
        <taxon>Mollusca</taxon>
        <taxon>Gastropoda</taxon>
        <taxon>Patellogastropoda</taxon>
        <taxon>Patelloidea</taxon>
        <taxon>Patellidae</taxon>
        <taxon>Patella</taxon>
    </lineage>
</organism>
<feature type="domain" description="tRNA nucleotidyltransferase/poly(A) polymerase RNA and SrmB- binding" evidence="11">
    <location>
        <begin position="188"/>
        <end position="238"/>
    </location>
</feature>
<dbReference type="Proteomes" id="UP001347796">
    <property type="component" value="Unassembled WGS sequence"/>
</dbReference>
<accession>A0AAN8JQR9</accession>